<keyword evidence="1" id="KW-0732">Signal</keyword>
<dbReference type="AlphaFoldDB" id="A0A0A0E7I4"/>
<dbReference type="RefSeq" id="WP_043753832.1">
    <property type="nucleotide sequence ID" value="NZ_AQQX01000016.1"/>
</dbReference>
<accession>A0A0A0E7I4</accession>
<dbReference type="Gene3D" id="1.25.40.10">
    <property type="entry name" value="Tetratricopeptide repeat domain"/>
    <property type="match status" value="1"/>
</dbReference>
<dbReference type="Proteomes" id="UP000030004">
    <property type="component" value="Unassembled WGS sequence"/>
</dbReference>
<dbReference type="InterPro" id="IPR011990">
    <property type="entry name" value="TPR-like_helical_dom_sf"/>
</dbReference>
<dbReference type="eggNOG" id="COG2976">
    <property type="taxonomic scope" value="Bacteria"/>
</dbReference>
<proteinExistence type="predicted"/>
<evidence type="ECO:0000313" key="2">
    <source>
        <dbReference type="EMBL" id="KGM46966.1"/>
    </source>
</evidence>
<protein>
    <recommendedName>
        <fullName evidence="4">Tetratrico peptide repeat group 5 domain-containing protein</fullName>
    </recommendedName>
</protein>
<sequence length="624" mass="68867">MRNYLCISFWLIGSVLAGAAQAESAKVVHVASQPHQAQVEVSDTQPGWNIPPQMLHAPHGDQGSFLDQRQILLDELAEAMTGLAPGAAPNAPMATALIDLARLHYRYGLAPEGLSFLDRLDRLDLPPAHRMQRDVLSLALGLIDPRDLPLSDHATRLLSSTYAPWPDQPVFLALAAIRDGDLTGAGQHLEAARDRLRNLPDGYRAIILPNMLEAAIQNEEWRVARDLADDFHHLPGLSQSAAFHFLLGRAAEAGNDLLAAFDSYTLASTSRDLWGHRARIGLVSMGLRNDLIDATQARDMLRQESLVWRGDDYALTVLEDLAALDHAIGDRVAAVSTYGAILDRFPDRPETELARQKARALIVAIYEEGAAGDLSLSEFLRAHRRIAPDFRFEPGFADQAEAFADRFLAVGSTLVAAREYETIHDHLAVARDLGLQEVEDTRLDSLRIKQAESLMAGGQYDAATLVLADPLISGTEALDDQRLQLLAQLYAETGQTEAVLETTKGEPSASFLRLRADAHFKRENWADAEKNYRMVWDKLGSEMAFEDAVNFLLASYRNGDRMQTIQLSQEFPELTELPQWAEIAESLTREPAQLLPLRQDNAQSRVDDAAQTLQNLESVSSGTN</sequence>
<dbReference type="EMBL" id="AQQX01000016">
    <property type="protein sequence ID" value="KGM46966.1"/>
    <property type="molecule type" value="Genomic_DNA"/>
</dbReference>
<dbReference type="OrthoDB" id="7796036at2"/>
<name>A0A0A0E7I4_9RHOB</name>
<feature type="chain" id="PRO_5001968779" description="Tetratrico peptide repeat group 5 domain-containing protein" evidence="1">
    <location>
        <begin position="20"/>
        <end position="624"/>
    </location>
</feature>
<reference evidence="2 3" key="1">
    <citation type="journal article" date="2015" name="Antonie Van Leeuwenhoek">
        <title>Pseudooceanicola atlanticus gen. nov. sp. nov., isolated from surface seawater of the Atlantic Ocean and reclassification of Oceanicola batsensis, Oceanicola marinus, Oceanicola nitratireducens, Oceanicola nanhaiensis, Oceanicola antarcticus and Oceanicola flagellatus, as Pseudooceanicola batsensis comb. nov., Pseudooceanicola marinus comb. nov., Pseudooceanicola nitratireducens comb. nov., Pseudooceanicola nanhaiensis comb. nov., Pseudooceanicola antarcticus comb. nov., and Pseudooceanicola flagellatus comb. nov.</title>
        <authorList>
            <person name="Lai Q."/>
            <person name="Li G."/>
            <person name="Liu X."/>
            <person name="Du Y."/>
            <person name="Sun F."/>
            <person name="Shao Z."/>
        </authorList>
    </citation>
    <scope>NUCLEOTIDE SEQUENCE [LARGE SCALE GENOMIC DNA]</scope>
    <source>
        <strain evidence="2 3">22II-s11g</strain>
    </source>
</reference>
<evidence type="ECO:0008006" key="4">
    <source>
        <dbReference type="Google" id="ProtNLM"/>
    </source>
</evidence>
<evidence type="ECO:0000313" key="3">
    <source>
        <dbReference type="Proteomes" id="UP000030004"/>
    </source>
</evidence>
<gene>
    <name evidence="2" type="ORF">ATO9_20790</name>
</gene>
<keyword evidence="3" id="KW-1185">Reference proteome</keyword>
<organism evidence="2 3">
    <name type="scientific">Pseudooceanicola atlanticus</name>
    <dbReference type="NCBI Taxonomy" id="1461694"/>
    <lineage>
        <taxon>Bacteria</taxon>
        <taxon>Pseudomonadati</taxon>
        <taxon>Pseudomonadota</taxon>
        <taxon>Alphaproteobacteria</taxon>
        <taxon>Rhodobacterales</taxon>
        <taxon>Paracoccaceae</taxon>
        <taxon>Pseudooceanicola</taxon>
    </lineage>
</organism>
<feature type="signal peptide" evidence="1">
    <location>
        <begin position="1"/>
        <end position="19"/>
    </location>
</feature>
<evidence type="ECO:0000256" key="1">
    <source>
        <dbReference type="SAM" id="SignalP"/>
    </source>
</evidence>
<dbReference type="STRING" id="1461694.ATO9_20790"/>
<comment type="caution">
    <text evidence="2">The sequence shown here is derived from an EMBL/GenBank/DDBJ whole genome shotgun (WGS) entry which is preliminary data.</text>
</comment>